<evidence type="ECO:0000259" key="1">
    <source>
        <dbReference type="Pfam" id="PF01636"/>
    </source>
</evidence>
<dbReference type="PANTHER" id="PTHR40086">
    <property type="entry name" value="PHOSPHOTRANSFERASE YTMP-RELATED"/>
    <property type="match status" value="1"/>
</dbReference>
<evidence type="ECO:0000313" key="3">
    <source>
        <dbReference type="Proteomes" id="UP000008456"/>
    </source>
</evidence>
<name>F3YCC2_MELPT</name>
<dbReference type="RefSeq" id="WP_013774586.1">
    <property type="nucleotide sequence ID" value="NC_015516.1"/>
</dbReference>
<accession>F3YCC2</accession>
<proteinExistence type="predicted"/>
<protein>
    <submittedName>
        <fullName evidence="2">Aminoglycoside phosphotransferase family protein</fullName>
    </submittedName>
</protein>
<evidence type="ECO:0000313" key="2">
    <source>
        <dbReference type="EMBL" id="BAK22150.1"/>
    </source>
</evidence>
<dbReference type="OrthoDB" id="3171511at2"/>
<dbReference type="InterPro" id="IPR011009">
    <property type="entry name" value="Kinase-like_dom_sf"/>
</dbReference>
<dbReference type="InterPro" id="IPR052077">
    <property type="entry name" value="CcrZ_PhaseVar_Mediator"/>
</dbReference>
<feature type="domain" description="Aminoglycoside phosphotransferase" evidence="1">
    <location>
        <begin position="40"/>
        <end position="212"/>
    </location>
</feature>
<dbReference type="Pfam" id="PF01636">
    <property type="entry name" value="APH"/>
    <property type="match status" value="1"/>
</dbReference>
<dbReference type="STRING" id="940190.MPTP_1726"/>
<dbReference type="EMBL" id="AP012200">
    <property type="protein sequence ID" value="BAK22150.1"/>
    <property type="molecule type" value="Genomic_DNA"/>
</dbReference>
<gene>
    <name evidence="2" type="ordered locus">MPTP_1726</name>
</gene>
<dbReference type="PANTHER" id="PTHR40086:SF1">
    <property type="entry name" value="CELL CYCLE REGULATOR CCRZ"/>
    <property type="match status" value="1"/>
</dbReference>
<sequence length="259" mass="30393">MEFQLDNEWQLQPIKGATGQAYMGTRATEKVFIKRNTSPLLAALSKEGIAPKLVWTKRTVNGDVLTAQEWLDGRLLKTDEIGQRNDVIDVLYHLHHSYMLKEMLRKIGGQIVTPQVMLDNYRKLLPKGLKNNSYLLKIIHYLEENLPDYSTDDYRVVHGDVNYRNWLLSNNYLYLVDWNSVMLADPAIDLGMILGHHVSQANWNQWLLAYGLRPTDKVMKRVYWYVLFSFLQEIFHHYKIGERKETNMEILQLKKIFGH</sequence>
<reference key="2">
    <citation type="submission" date="2011-04" db="EMBL/GenBank/DDBJ databases">
        <title>Whole genome sequence of Melissococcus plutonius ATCC 35311.</title>
        <authorList>
            <person name="Okumura K."/>
            <person name="Arai R."/>
            <person name="Osaki M."/>
            <person name="Okura M."/>
            <person name="Kirikae T."/>
            <person name="Takamatsu D."/>
            <person name="Akiyama T."/>
        </authorList>
    </citation>
    <scope>NUCLEOTIDE SEQUENCE</scope>
    <source>
        <strain>ATCC 35311</strain>
    </source>
</reference>
<organism evidence="2 3">
    <name type="scientific">Melissococcus plutonius (strain ATCC 35311 / DSM 29964 / CIP 104052 / LMG 20360 / NCIMB 702443)</name>
    <dbReference type="NCBI Taxonomy" id="940190"/>
    <lineage>
        <taxon>Bacteria</taxon>
        <taxon>Bacillati</taxon>
        <taxon>Bacillota</taxon>
        <taxon>Bacilli</taxon>
        <taxon>Lactobacillales</taxon>
        <taxon>Enterococcaceae</taxon>
        <taxon>Melissococcus</taxon>
    </lineage>
</organism>
<dbReference type="Gene3D" id="3.90.1200.10">
    <property type="match status" value="1"/>
</dbReference>
<dbReference type="Proteomes" id="UP000008456">
    <property type="component" value="Chromosome"/>
</dbReference>
<dbReference type="SUPFAM" id="SSF56112">
    <property type="entry name" value="Protein kinase-like (PK-like)"/>
    <property type="match status" value="1"/>
</dbReference>
<dbReference type="InterPro" id="IPR002575">
    <property type="entry name" value="Aminoglycoside_PTrfase"/>
</dbReference>
<keyword evidence="3" id="KW-1185">Reference proteome</keyword>
<dbReference type="HOGENOM" id="CLU_093117_0_0_9"/>
<dbReference type="AlphaFoldDB" id="F3YCC2"/>
<dbReference type="KEGG" id="mps:MPTP_1726"/>
<reference evidence="2 3" key="1">
    <citation type="journal article" date="2011" name="J. Bacteriol.">
        <title>Complete genome sequence of Melissococcus plutonius ATCC 35311.</title>
        <authorList>
            <person name="Okumura K."/>
            <person name="Arai R."/>
            <person name="Okura M."/>
            <person name="Kirikae T."/>
            <person name="Takamatsu D."/>
            <person name="Osaki M."/>
            <person name="Miyoshi-Akiyama T."/>
        </authorList>
    </citation>
    <scope>NUCLEOTIDE SEQUENCE [LARGE SCALE GENOMIC DNA]</scope>
    <source>
        <strain evidence="3">ATCC 35311 / CIP 104052 / LMG 20360 / NCIMB 702443</strain>
    </source>
</reference>